<dbReference type="InterPro" id="IPR000092">
    <property type="entry name" value="Polyprenyl_synt"/>
</dbReference>
<protein>
    <submittedName>
        <fullName evidence="7">Geranyl transferase</fullName>
    </submittedName>
</protein>
<dbReference type="Proteomes" id="UP000191171">
    <property type="component" value="Unassembled WGS sequence"/>
</dbReference>
<comment type="caution">
    <text evidence="7">The sequence shown here is derived from an EMBL/GenBank/DDBJ whole genome shotgun (WGS) entry which is preliminary data.</text>
</comment>
<dbReference type="Gene3D" id="1.10.600.10">
    <property type="entry name" value="Farnesyl Diphosphate Synthase"/>
    <property type="match status" value="1"/>
</dbReference>
<sequence>MRLTDFSAIHLPAVEKEILSFLDEHTTDRGLYDAMSYSVKAGGKRIRPLLLLTAVASFDEPIDVPVYQVAAALEMVHTYSLIHDDLPAMDNDDLRRGKPTNHKVFGEALAILAGDGLLTGAFQLISMAHLGNSPKLL</sequence>
<keyword evidence="4" id="KW-0479">Metal-binding</keyword>
<evidence type="ECO:0000313" key="7">
    <source>
        <dbReference type="EMBL" id="OOL79473.1"/>
    </source>
</evidence>
<keyword evidence="6" id="KW-0414">Isoprene biosynthesis</keyword>
<evidence type="ECO:0000256" key="2">
    <source>
        <dbReference type="ARBA" id="ARBA00006706"/>
    </source>
</evidence>
<gene>
    <name evidence="7" type="ORF">B1P95_16405</name>
</gene>
<dbReference type="InterPro" id="IPR008949">
    <property type="entry name" value="Isoprenoid_synthase_dom_sf"/>
</dbReference>
<dbReference type="PANTHER" id="PTHR43281">
    <property type="entry name" value="FARNESYL DIPHOSPHATE SYNTHASE"/>
    <property type="match status" value="1"/>
</dbReference>
<feature type="non-terminal residue" evidence="7">
    <location>
        <position position="137"/>
    </location>
</feature>
<evidence type="ECO:0000256" key="4">
    <source>
        <dbReference type="ARBA" id="ARBA00022723"/>
    </source>
</evidence>
<evidence type="ECO:0000256" key="5">
    <source>
        <dbReference type="ARBA" id="ARBA00022842"/>
    </source>
</evidence>
<dbReference type="PANTHER" id="PTHR43281:SF1">
    <property type="entry name" value="FARNESYL DIPHOSPHATE SYNTHASE"/>
    <property type="match status" value="1"/>
</dbReference>
<proteinExistence type="inferred from homology"/>
<evidence type="ECO:0000313" key="8">
    <source>
        <dbReference type="Proteomes" id="UP000191171"/>
    </source>
</evidence>
<comment type="similarity">
    <text evidence="2">Belongs to the FPP/GGPP synthase family.</text>
</comment>
<dbReference type="PROSITE" id="PS00723">
    <property type="entry name" value="POLYPRENYL_SYNTHASE_1"/>
    <property type="match status" value="1"/>
</dbReference>
<dbReference type="GO" id="GO:0008299">
    <property type="term" value="P:isoprenoid biosynthetic process"/>
    <property type="evidence" value="ECO:0007669"/>
    <property type="project" value="UniProtKB-KW"/>
</dbReference>
<keyword evidence="3 7" id="KW-0808">Transferase</keyword>
<evidence type="ECO:0000256" key="3">
    <source>
        <dbReference type="ARBA" id="ARBA00022679"/>
    </source>
</evidence>
<dbReference type="InterPro" id="IPR033749">
    <property type="entry name" value="Polyprenyl_synt_CS"/>
</dbReference>
<organism evidence="7 8">
    <name type="scientific">Enterococcus faecium</name>
    <name type="common">Streptococcus faecium</name>
    <dbReference type="NCBI Taxonomy" id="1352"/>
    <lineage>
        <taxon>Bacteria</taxon>
        <taxon>Bacillati</taxon>
        <taxon>Bacillota</taxon>
        <taxon>Bacilli</taxon>
        <taxon>Lactobacillales</taxon>
        <taxon>Enterococcaceae</taxon>
        <taxon>Enterococcus</taxon>
    </lineage>
</organism>
<dbReference type="EMBL" id="MVGJ01000305">
    <property type="protein sequence ID" value="OOL79473.1"/>
    <property type="molecule type" value="Genomic_DNA"/>
</dbReference>
<dbReference type="Pfam" id="PF00348">
    <property type="entry name" value="polyprenyl_synt"/>
    <property type="match status" value="1"/>
</dbReference>
<accession>A0A1S8KIN7</accession>
<evidence type="ECO:0000256" key="1">
    <source>
        <dbReference type="ARBA" id="ARBA00001946"/>
    </source>
</evidence>
<dbReference type="GO" id="GO:0046872">
    <property type="term" value="F:metal ion binding"/>
    <property type="evidence" value="ECO:0007669"/>
    <property type="project" value="UniProtKB-KW"/>
</dbReference>
<dbReference type="GO" id="GO:0004659">
    <property type="term" value="F:prenyltransferase activity"/>
    <property type="evidence" value="ECO:0007669"/>
    <property type="project" value="InterPro"/>
</dbReference>
<name>A0A1S8KIN7_ENTFC</name>
<comment type="cofactor">
    <cofactor evidence="1">
        <name>Mg(2+)</name>
        <dbReference type="ChEBI" id="CHEBI:18420"/>
    </cofactor>
</comment>
<dbReference type="AlphaFoldDB" id="A0A1S8KIN7"/>
<reference evidence="7 8" key="1">
    <citation type="submission" date="2017-02" db="EMBL/GenBank/DDBJ databases">
        <title>Clonality and virulence of isolates of VRE in Hematopoietic Stem Cell Transplanted (HSCT) patients.</title>
        <authorList>
            <person name="Marchi A.P."/>
            <person name="Martins R.C."/>
            <person name="Marie S.K."/>
            <person name="Levin A.S."/>
            <person name="Costa S.F."/>
        </authorList>
    </citation>
    <scope>NUCLEOTIDE SEQUENCE [LARGE SCALE GENOMIC DNA]</scope>
    <source>
        <strain evidence="7 8">LIM1759</strain>
    </source>
</reference>
<dbReference type="SUPFAM" id="SSF48576">
    <property type="entry name" value="Terpenoid synthases"/>
    <property type="match status" value="1"/>
</dbReference>
<evidence type="ECO:0000256" key="6">
    <source>
        <dbReference type="ARBA" id="ARBA00023229"/>
    </source>
</evidence>
<keyword evidence="5" id="KW-0460">Magnesium</keyword>